<dbReference type="FunFam" id="3.80.10.10:FF:000082">
    <property type="entry name" value="Leucine-rich repeat-containing 24"/>
    <property type="match status" value="1"/>
</dbReference>
<gene>
    <name evidence="11" type="primary">LOC108741655</name>
</gene>
<dbReference type="OrthoDB" id="1099686at2759"/>
<accession>A0A1W4XGW3</accession>
<organism evidence="10 11">
    <name type="scientific">Agrilus planipennis</name>
    <name type="common">Emerald ash borer</name>
    <name type="synonym">Agrilus marcopoli</name>
    <dbReference type="NCBI Taxonomy" id="224129"/>
    <lineage>
        <taxon>Eukaryota</taxon>
        <taxon>Metazoa</taxon>
        <taxon>Ecdysozoa</taxon>
        <taxon>Arthropoda</taxon>
        <taxon>Hexapoda</taxon>
        <taxon>Insecta</taxon>
        <taxon>Pterygota</taxon>
        <taxon>Neoptera</taxon>
        <taxon>Endopterygota</taxon>
        <taxon>Coleoptera</taxon>
        <taxon>Polyphaga</taxon>
        <taxon>Elateriformia</taxon>
        <taxon>Buprestoidea</taxon>
        <taxon>Buprestidae</taxon>
        <taxon>Agrilinae</taxon>
        <taxon>Agrilus</taxon>
    </lineage>
</organism>
<dbReference type="Pfam" id="PF13855">
    <property type="entry name" value="LRR_8"/>
    <property type="match status" value="2"/>
</dbReference>
<dbReference type="InterPro" id="IPR007110">
    <property type="entry name" value="Ig-like_dom"/>
</dbReference>
<dbReference type="InterPro" id="IPR003591">
    <property type="entry name" value="Leu-rich_rpt_typical-subtyp"/>
</dbReference>
<dbReference type="FunFam" id="2.60.40.10:FF:000032">
    <property type="entry name" value="palladin isoform X1"/>
    <property type="match status" value="1"/>
</dbReference>
<keyword evidence="5" id="KW-0393">Immunoglobulin domain</keyword>
<dbReference type="InParanoid" id="A0A1W4XGW3"/>
<dbReference type="GO" id="GO:0071944">
    <property type="term" value="C:cell periphery"/>
    <property type="evidence" value="ECO:0007669"/>
    <property type="project" value="UniProtKB-ARBA"/>
</dbReference>
<evidence type="ECO:0000256" key="5">
    <source>
        <dbReference type="ARBA" id="ARBA00023319"/>
    </source>
</evidence>
<dbReference type="PANTHER" id="PTHR24366">
    <property type="entry name" value="IG(IMMUNOGLOBULIN) AND LRR(LEUCINE RICH REPEAT) DOMAINS"/>
    <property type="match status" value="1"/>
</dbReference>
<dbReference type="SMART" id="SM00369">
    <property type="entry name" value="LRR_TYP"/>
    <property type="match status" value="6"/>
</dbReference>
<dbReference type="PROSITE" id="PS50835">
    <property type="entry name" value="IG_LIKE"/>
    <property type="match status" value="1"/>
</dbReference>
<dbReference type="InterPro" id="IPR000483">
    <property type="entry name" value="Cys-rich_flank_reg_C"/>
</dbReference>
<dbReference type="Pfam" id="PF13927">
    <property type="entry name" value="Ig_3"/>
    <property type="match status" value="1"/>
</dbReference>
<dbReference type="SMART" id="SM00409">
    <property type="entry name" value="IG"/>
    <property type="match status" value="1"/>
</dbReference>
<keyword evidence="2 8" id="KW-0732">Signal</keyword>
<evidence type="ECO:0000313" key="10">
    <source>
        <dbReference type="Proteomes" id="UP000192223"/>
    </source>
</evidence>
<feature type="domain" description="Ig-like" evidence="9">
    <location>
        <begin position="260"/>
        <end position="350"/>
    </location>
</feature>
<dbReference type="PROSITE" id="PS51450">
    <property type="entry name" value="LRR"/>
    <property type="match status" value="1"/>
</dbReference>
<evidence type="ECO:0000256" key="3">
    <source>
        <dbReference type="ARBA" id="ARBA00022737"/>
    </source>
</evidence>
<feature type="chain" id="PRO_5010735514" evidence="8">
    <location>
        <begin position="17"/>
        <end position="578"/>
    </location>
</feature>
<keyword evidence="7" id="KW-0472">Membrane</keyword>
<dbReference type="InterPro" id="IPR001611">
    <property type="entry name" value="Leu-rich_rpt"/>
</dbReference>
<sequence length="578" mass="63506">MALSLLLLVVAALALAAPDWTDCPTPCHCKWSSGKKTAICREGGFVTLPSTLDSDMQVLDLSGNSIPHLPRDAFKNAGLINLQRIFLRNAHLKRINRDAFRDLIILIEIDLSDNEIAEIEPDTFLGNERLRVIYLNRNPIRELKQAQFPPLPHLRSLEMEECQLEAVHRNAFIYLASLESLNMKSNRLRYLSEAAFLNFAHLKSLELNGNPWSCDCNLRGFRDWFLSSKLHSDPLTCFEPENLSGLQWQSIPSDDFACPPNITLSHYPQVRVEAGGNVTFGCHISGDPEPEVTWLFDGKPATSNSTIVSSEEGILDKWVNISVVNVSDLDAGVYTCLARNSLESISKNVTLVLPEVMTATTVSKSDSGLLMWIIICVSCTFIFSIVCAVIAVACVKVRGRNRRKNLKASVSFNDQEKKLLDVSIATTTDRGTGSCEAISTEMEMSEPPVHITIESEPLPLTVYPPPPEFSTSVLPAGAYGNILISVSVSRDPMIDTSRCPDLLDLPHRASKTAIYPGMATLPRRPRATLQYDNMGPRITAGGSSTLSLPDSAGDVPPPPPPPLQLPQCTPLTSEFVSL</sequence>
<evidence type="ECO:0000256" key="6">
    <source>
        <dbReference type="SAM" id="MobiDB-lite"/>
    </source>
</evidence>
<keyword evidence="4" id="KW-1015">Disulfide bond</keyword>
<dbReference type="Proteomes" id="UP000192223">
    <property type="component" value="Unplaced"/>
</dbReference>
<dbReference type="PANTHER" id="PTHR24366:SF87">
    <property type="entry name" value="KEKKON 6, ISOFORM B"/>
    <property type="match status" value="1"/>
</dbReference>
<dbReference type="SUPFAM" id="SSF48726">
    <property type="entry name" value="Immunoglobulin"/>
    <property type="match status" value="1"/>
</dbReference>
<evidence type="ECO:0000259" key="9">
    <source>
        <dbReference type="PROSITE" id="PS50835"/>
    </source>
</evidence>
<keyword evidence="7" id="KW-1133">Transmembrane helix</keyword>
<dbReference type="SMART" id="SM00082">
    <property type="entry name" value="LRRCT"/>
    <property type="match status" value="1"/>
</dbReference>
<keyword evidence="10" id="KW-1185">Reference proteome</keyword>
<keyword evidence="1" id="KW-0433">Leucine-rich repeat</keyword>
<evidence type="ECO:0000256" key="1">
    <source>
        <dbReference type="ARBA" id="ARBA00022614"/>
    </source>
</evidence>
<feature type="transmembrane region" description="Helical" evidence="7">
    <location>
        <begin position="369"/>
        <end position="395"/>
    </location>
</feature>
<dbReference type="SMART" id="SM00408">
    <property type="entry name" value="IGc2"/>
    <property type="match status" value="1"/>
</dbReference>
<dbReference type="FunCoup" id="A0A1W4XGW3">
    <property type="interactions" value="82"/>
</dbReference>
<dbReference type="AlphaFoldDB" id="A0A1W4XGW3"/>
<dbReference type="InterPro" id="IPR013783">
    <property type="entry name" value="Ig-like_fold"/>
</dbReference>
<dbReference type="KEGG" id="apln:108741655"/>
<dbReference type="InterPro" id="IPR003598">
    <property type="entry name" value="Ig_sub2"/>
</dbReference>
<dbReference type="Gene3D" id="2.60.40.10">
    <property type="entry name" value="Immunoglobulins"/>
    <property type="match status" value="1"/>
</dbReference>
<proteinExistence type="predicted"/>
<keyword evidence="3" id="KW-0677">Repeat</keyword>
<evidence type="ECO:0000256" key="8">
    <source>
        <dbReference type="SAM" id="SignalP"/>
    </source>
</evidence>
<feature type="signal peptide" evidence="8">
    <location>
        <begin position="1"/>
        <end position="16"/>
    </location>
</feature>
<dbReference type="RefSeq" id="XP_018332027.1">
    <property type="nucleotide sequence ID" value="XM_018476525.1"/>
</dbReference>
<dbReference type="InterPro" id="IPR032675">
    <property type="entry name" value="LRR_dom_sf"/>
</dbReference>
<evidence type="ECO:0000256" key="2">
    <source>
        <dbReference type="ARBA" id="ARBA00022729"/>
    </source>
</evidence>
<evidence type="ECO:0000313" key="11">
    <source>
        <dbReference type="RefSeq" id="XP_018332027.1"/>
    </source>
</evidence>
<evidence type="ECO:0000256" key="7">
    <source>
        <dbReference type="SAM" id="Phobius"/>
    </source>
</evidence>
<dbReference type="SUPFAM" id="SSF52058">
    <property type="entry name" value="L domain-like"/>
    <property type="match status" value="1"/>
</dbReference>
<keyword evidence="7" id="KW-0812">Transmembrane</keyword>
<evidence type="ECO:0000256" key="4">
    <source>
        <dbReference type="ARBA" id="ARBA00023157"/>
    </source>
</evidence>
<dbReference type="InterPro" id="IPR036179">
    <property type="entry name" value="Ig-like_dom_sf"/>
</dbReference>
<dbReference type="STRING" id="224129.A0A1W4XGW3"/>
<feature type="region of interest" description="Disordered" evidence="6">
    <location>
        <begin position="534"/>
        <end position="569"/>
    </location>
</feature>
<dbReference type="Gene3D" id="3.80.10.10">
    <property type="entry name" value="Ribonuclease Inhibitor"/>
    <property type="match status" value="2"/>
</dbReference>
<feature type="compositionally biased region" description="Pro residues" evidence="6">
    <location>
        <begin position="555"/>
        <end position="564"/>
    </location>
</feature>
<protein>
    <submittedName>
        <fullName evidence="11">Peroxidasin-like protein</fullName>
    </submittedName>
</protein>
<name>A0A1W4XGW3_AGRPL</name>
<reference evidence="11" key="1">
    <citation type="submission" date="2025-08" db="UniProtKB">
        <authorList>
            <consortium name="RefSeq"/>
        </authorList>
    </citation>
    <scope>IDENTIFICATION</scope>
    <source>
        <tissue evidence="11">Entire body</tissue>
    </source>
</reference>
<dbReference type="InterPro" id="IPR003599">
    <property type="entry name" value="Ig_sub"/>
</dbReference>
<dbReference type="GeneID" id="108741655"/>